<feature type="compositionally biased region" description="Polar residues" evidence="5">
    <location>
        <begin position="475"/>
        <end position="484"/>
    </location>
</feature>
<dbReference type="EMBL" id="JAVFKD010000015">
    <property type="protein sequence ID" value="KAK5989088.1"/>
    <property type="molecule type" value="Genomic_DNA"/>
</dbReference>
<evidence type="ECO:0000313" key="8">
    <source>
        <dbReference type="EMBL" id="KAK5989088.1"/>
    </source>
</evidence>
<dbReference type="Gene3D" id="6.10.140.2220">
    <property type="match status" value="1"/>
</dbReference>
<evidence type="ECO:0000256" key="5">
    <source>
        <dbReference type="SAM" id="MobiDB-lite"/>
    </source>
</evidence>
<feature type="region of interest" description="Disordered" evidence="5">
    <location>
        <begin position="185"/>
        <end position="213"/>
    </location>
</feature>
<dbReference type="PANTHER" id="PTHR24148">
    <property type="entry name" value="ANKYRIN REPEAT DOMAIN-CONTAINING PROTEIN 39 HOMOLOG-RELATED"/>
    <property type="match status" value="1"/>
</dbReference>
<accession>A0ABR0SAA1</accession>
<keyword evidence="6" id="KW-0812">Transmembrane</keyword>
<feature type="domain" description="MYND-type" evidence="7">
    <location>
        <begin position="656"/>
        <end position="696"/>
    </location>
</feature>
<feature type="region of interest" description="Disordered" evidence="5">
    <location>
        <begin position="445"/>
        <end position="505"/>
    </location>
</feature>
<comment type="caution">
    <text evidence="8">The sequence shown here is derived from an EMBL/GenBank/DDBJ whole genome shotgun (WGS) entry which is preliminary data.</text>
</comment>
<dbReference type="InterPro" id="IPR010730">
    <property type="entry name" value="HET"/>
</dbReference>
<gene>
    <name evidence="8" type="ORF">PT974_10586</name>
</gene>
<evidence type="ECO:0000256" key="2">
    <source>
        <dbReference type="ARBA" id="ARBA00022771"/>
    </source>
</evidence>
<sequence length="1433" mass="162433">MYNYFGTKSILHDLPVCKADNDYTVYIDGEAYPKPGWDGRLRDSDNFGFPFFRIETTHMQKINGLLLDHAFHGTKIIYNRRERFLDLVMWFLSEPCKVGKNLEGANADRQLRHIFGLAELMRSLGWDGEVVWKQWPNPKIPSMEAFRTESAAMNLAFQRFLNGERDTLPEELMLDLQTPYSLFPDAGLKGESKQEDNDHHDVVTEEDDSQQEINTERYAQATLKQELQMEKEQVKLQDKAQAGDQQPGYEQGHVQQQESVQQHVHIQQDDEKRDFIREDEIKPQDTIEQHDYGENSVAEKEIHVQQEPVNYEDTDQKHNVQQDDAVLLDNHFQRLHKSLLDEVQLKASTSPQPDSKPKGKPYSEEITDSRLVPILKDAVKRIMFALLYILLILVTICIAAVDVSIKALAKLSSGLNYTKNGIRGVKANLYRDLMQAKVLAQHARSAQTIVEDHDNPEVKNPSNSTREPSQDGLHNLSSRESLQPNDVPPEPKERSFKNSAQKMEPKRALHYANLRSNKAFPDLRSLPRAGSVDPDYFATEGFTYGPRRNWCFLAEIVDVKDIARPRLVVRDKTGRRIPIAFHTDNRGNELAPSLIQKGNTIAVLYAELYRFIDSFIVIHHEGPEMLKIFPMGLEELLGLSDRVQKYAAVEKDEGICHGCDRKASSLRRCTKCILFSYCDKTCQLTGWKDKGHKSECKILRDWDIQGMLRLDWDTFEEHLLRFRCWSMTIRMLSSTSTSTAYKHFHSPENASFYNNKNYKHLNHANREIRLLQIQRNHQSSLLSFKLLQPVPLAEAGCFIAVSYRAGNPRQTVPVLINGQRFNVFAPLGGALARVAQRLDVDDQDDRDLTLAANIWADQICIDQSNAVEKGHQVQLMRHIYAESIVFAWLGSDPLLSAGLREMLWLNDVQARVEATLDKPWTDVMRNDLDTQREYAKMLLEKLYSKGFDWDAVGALLRDPYWSRAWIAQELLVARAMTVNTDVQEMDREAFARAMHSAKAVAMLLVGYFQPASHGGVDGQQQQLTLKDDPIVPTKGLETLVPVCRGLSWLRELRTDFHDFFLDDRDKWEAEQGLDVQTLMLHARQCQATDPLDNVYAFLGLASDGYSDVVPDYGPDNTLENTYTQIAKAAISKEDFGLNLLSFAEERSPEMLQGRDRLPSWVPDWNPGQKTRSLRYRVQGDPRAPHASGKLTCSPRFHPDAEGRPDRIMECLGVIIDRVAESPACIGDTVGSYRSWEECVVSWAACAGLDLSERLKWEGNRGDYVHQAGDSRMVAFWSTICRGIHTPERMRMMGNLESELGEVDTAGEVGGQEDDVALGPGSKSPNGQPSPALLGPLNAVFSKLPDTNYLTQAGFRFFCSPAGYYGLARSRVAPGDVICVLVGASVPFILRPCEGGDLYQLMGEAYVHGVMYGEVMGELEAEGIRREFDVLRIC</sequence>
<dbReference type="InterPro" id="IPR052895">
    <property type="entry name" value="HetReg/Transcr_Mod"/>
</dbReference>
<keyword evidence="6" id="KW-1133">Transmembrane helix</keyword>
<evidence type="ECO:0000256" key="1">
    <source>
        <dbReference type="ARBA" id="ARBA00022723"/>
    </source>
</evidence>
<evidence type="ECO:0000256" key="6">
    <source>
        <dbReference type="SAM" id="Phobius"/>
    </source>
</evidence>
<dbReference type="SUPFAM" id="SSF144232">
    <property type="entry name" value="HIT/MYND zinc finger-like"/>
    <property type="match status" value="1"/>
</dbReference>
<organism evidence="8 9">
    <name type="scientific">Cladobotryum mycophilum</name>
    <dbReference type="NCBI Taxonomy" id="491253"/>
    <lineage>
        <taxon>Eukaryota</taxon>
        <taxon>Fungi</taxon>
        <taxon>Dikarya</taxon>
        <taxon>Ascomycota</taxon>
        <taxon>Pezizomycotina</taxon>
        <taxon>Sordariomycetes</taxon>
        <taxon>Hypocreomycetidae</taxon>
        <taxon>Hypocreales</taxon>
        <taxon>Hypocreaceae</taxon>
        <taxon>Cladobotryum</taxon>
    </lineage>
</organism>
<keyword evidence="3" id="KW-0862">Zinc</keyword>
<evidence type="ECO:0000259" key="7">
    <source>
        <dbReference type="PROSITE" id="PS50865"/>
    </source>
</evidence>
<feature type="region of interest" description="Disordered" evidence="5">
    <location>
        <begin position="1309"/>
        <end position="1328"/>
    </location>
</feature>
<dbReference type="Pfam" id="PF26639">
    <property type="entry name" value="Het-6_barrel"/>
    <property type="match status" value="1"/>
</dbReference>
<feature type="compositionally biased region" description="Low complexity" evidence="5">
    <location>
        <begin position="251"/>
        <end position="265"/>
    </location>
</feature>
<name>A0ABR0SAA1_9HYPO</name>
<feature type="compositionally biased region" description="Basic and acidic residues" evidence="5">
    <location>
        <begin position="266"/>
        <end position="294"/>
    </location>
</feature>
<dbReference type="Pfam" id="PF01753">
    <property type="entry name" value="zf-MYND"/>
    <property type="match status" value="1"/>
</dbReference>
<dbReference type="Pfam" id="PF06985">
    <property type="entry name" value="HET"/>
    <property type="match status" value="1"/>
</dbReference>
<keyword evidence="2 4" id="KW-0863">Zinc-finger</keyword>
<dbReference type="PROSITE" id="PS01360">
    <property type="entry name" value="ZF_MYND_1"/>
    <property type="match status" value="1"/>
</dbReference>
<evidence type="ECO:0000313" key="9">
    <source>
        <dbReference type="Proteomes" id="UP001338125"/>
    </source>
</evidence>
<keyword evidence="9" id="KW-1185">Reference proteome</keyword>
<dbReference type="PANTHER" id="PTHR24148:SF73">
    <property type="entry name" value="HET DOMAIN PROTEIN (AFU_ORTHOLOGUE AFUA_8G01020)"/>
    <property type="match status" value="1"/>
</dbReference>
<dbReference type="Proteomes" id="UP001338125">
    <property type="component" value="Unassembled WGS sequence"/>
</dbReference>
<keyword evidence="6" id="KW-0472">Membrane</keyword>
<keyword evidence="1" id="KW-0479">Metal-binding</keyword>
<evidence type="ECO:0000256" key="3">
    <source>
        <dbReference type="ARBA" id="ARBA00022833"/>
    </source>
</evidence>
<feature type="transmembrane region" description="Helical" evidence="6">
    <location>
        <begin position="382"/>
        <end position="401"/>
    </location>
</feature>
<protein>
    <recommendedName>
        <fullName evidence="7">MYND-type domain-containing protein</fullName>
    </recommendedName>
</protein>
<reference evidence="8 9" key="1">
    <citation type="submission" date="2024-01" db="EMBL/GenBank/DDBJ databases">
        <title>Complete genome of Cladobotryum mycophilum ATHUM6906.</title>
        <authorList>
            <person name="Christinaki A.C."/>
            <person name="Myridakis A.I."/>
            <person name="Kouvelis V.N."/>
        </authorList>
    </citation>
    <scope>NUCLEOTIDE SEQUENCE [LARGE SCALE GENOMIC DNA]</scope>
    <source>
        <strain evidence="8 9">ATHUM6906</strain>
    </source>
</reference>
<dbReference type="PROSITE" id="PS50865">
    <property type="entry name" value="ZF_MYND_2"/>
    <property type="match status" value="1"/>
</dbReference>
<proteinExistence type="predicted"/>
<feature type="region of interest" description="Disordered" evidence="5">
    <location>
        <begin position="232"/>
        <end position="294"/>
    </location>
</feature>
<evidence type="ECO:0000256" key="4">
    <source>
        <dbReference type="PROSITE-ProRule" id="PRU00134"/>
    </source>
</evidence>
<feature type="compositionally biased region" description="Basic and acidic residues" evidence="5">
    <location>
        <begin position="188"/>
        <end position="203"/>
    </location>
</feature>
<feature type="region of interest" description="Disordered" evidence="5">
    <location>
        <begin position="343"/>
        <end position="364"/>
    </location>
</feature>
<dbReference type="InterPro" id="IPR002893">
    <property type="entry name" value="Znf_MYND"/>
</dbReference>